<reference evidence="1" key="1">
    <citation type="journal article" date="2020" name="mSystems">
        <title>Genome- and Community-Level Interaction Insights into Carbon Utilization and Element Cycling Functions of Hydrothermarchaeota in Hydrothermal Sediment.</title>
        <authorList>
            <person name="Zhou Z."/>
            <person name="Liu Y."/>
            <person name="Xu W."/>
            <person name="Pan J."/>
            <person name="Luo Z.H."/>
            <person name="Li M."/>
        </authorList>
    </citation>
    <scope>NUCLEOTIDE SEQUENCE [LARGE SCALE GENOMIC DNA]</scope>
    <source>
        <strain evidence="1">SpSt-776</strain>
    </source>
</reference>
<protein>
    <submittedName>
        <fullName evidence="1">Uncharacterized protein</fullName>
    </submittedName>
</protein>
<evidence type="ECO:0000313" key="1">
    <source>
        <dbReference type="EMBL" id="HGB15350.1"/>
    </source>
</evidence>
<gene>
    <name evidence="1" type="ORF">ENV62_08965</name>
</gene>
<sequence length="244" mass="27903">MIFESRCRLVKTLTRLTLETLLPEKLATFEDEFAVFTLAGGTPQVGEQARQLKTPDHTLDTTLVAGMFFQVLVEAEQLPANTLERVSYVRKQAKNYLVNRLAGQISLTQFFRLLNLIDQYVQNYFSNLRGAWIRPPIEALSQAAPFPATGAIDTESLRQALAHFPRESTGRRKLNRERLLKFLMDTGGGWFKLLDFENFFQVNKKTAWAYLNRLLEEGVLTHNGEKANKVRYTLNSRFRDPGAT</sequence>
<accession>A0A7C3WIN6</accession>
<proteinExistence type="predicted"/>
<organism evidence="1">
    <name type="scientific">Desulfobacca acetoxidans</name>
    <dbReference type="NCBI Taxonomy" id="60893"/>
    <lineage>
        <taxon>Bacteria</taxon>
        <taxon>Pseudomonadati</taxon>
        <taxon>Thermodesulfobacteriota</taxon>
        <taxon>Desulfobaccia</taxon>
        <taxon>Desulfobaccales</taxon>
        <taxon>Desulfobaccaceae</taxon>
        <taxon>Desulfobacca</taxon>
    </lineage>
</organism>
<dbReference type="AlphaFoldDB" id="A0A7C3WIN6"/>
<dbReference type="EMBL" id="DTHB01000053">
    <property type="protein sequence ID" value="HGB15350.1"/>
    <property type="molecule type" value="Genomic_DNA"/>
</dbReference>
<comment type="caution">
    <text evidence="1">The sequence shown here is derived from an EMBL/GenBank/DDBJ whole genome shotgun (WGS) entry which is preliminary data.</text>
</comment>
<name>A0A7C3WIN6_9BACT</name>